<keyword evidence="6" id="KW-1185">Reference proteome</keyword>
<evidence type="ECO:0000259" key="4">
    <source>
        <dbReference type="Pfam" id="PF01494"/>
    </source>
</evidence>
<proteinExistence type="predicted"/>
<dbReference type="Gene3D" id="3.30.9.10">
    <property type="entry name" value="D-Amino Acid Oxidase, subunit A, domain 2"/>
    <property type="match status" value="1"/>
</dbReference>
<dbReference type="Pfam" id="PF01494">
    <property type="entry name" value="FAD_binding_3"/>
    <property type="match status" value="1"/>
</dbReference>
<evidence type="ECO:0000256" key="2">
    <source>
        <dbReference type="ARBA" id="ARBA00022827"/>
    </source>
</evidence>
<dbReference type="GO" id="GO:0071949">
    <property type="term" value="F:FAD binding"/>
    <property type="evidence" value="ECO:0007669"/>
    <property type="project" value="InterPro"/>
</dbReference>
<organism evidence="5 6">
    <name type="scientific">Aspergillus hiratsukae</name>
    <dbReference type="NCBI Taxonomy" id="1194566"/>
    <lineage>
        <taxon>Eukaryota</taxon>
        <taxon>Fungi</taxon>
        <taxon>Dikarya</taxon>
        <taxon>Ascomycota</taxon>
        <taxon>Pezizomycotina</taxon>
        <taxon>Eurotiomycetes</taxon>
        <taxon>Eurotiomycetidae</taxon>
        <taxon>Eurotiales</taxon>
        <taxon>Aspergillaceae</taxon>
        <taxon>Aspergillus</taxon>
        <taxon>Aspergillus subgen. Fumigati</taxon>
    </lineage>
</organism>
<dbReference type="PANTHER" id="PTHR43004">
    <property type="entry name" value="TRK SYSTEM POTASSIUM UPTAKE PROTEIN"/>
    <property type="match status" value="1"/>
</dbReference>
<dbReference type="SUPFAM" id="SSF51905">
    <property type="entry name" value="FAD/NAD(P)-binding domain"/>
    <property type="match status" value="1"/>
</dbReference>
<dbReference type="EMBL" id="JACBAD010001794">
    <property type="protein sequence ID" value="KAF7133930.1"/>
    <property type="molecule type" value="Genomic_DNA"/>
</dbReference>
<evidence type="ECO:0000313" key="6">
    <source>
        <dbReference type="Proteomes" id="UP000630445"/>
    </source>
</evidence>
<gene>
    <name evidence="5" type="ORF">CNMCM5793_005396</name>
</gene>
<reference evidence="5" key="1">
    <citation type="submission" date="2020-06" db="EMBL/GenBank/DDBJ databases">
        <title>Draft genome sequences of strains closely related to Aspergillus parafelis and Aspergillus hiratsukae.</title>
        <authorList>
            <person name="Dos Santos R.A.C."/>
            <person name="Rivero-Menendez O."/>
            <person name="Steenwyk J.L."/>
            <person name="Mead M.E."/>
            <person name="Goldman G.H."/>
            <person name="Alastruey-Izquierdo A."/>
            <person name="Rokas A."/>
        </authorList>
    </citation>
    <scope>NUCLEOTIDE SEQUENCE</scope>
    <source>
        <strain evidence="5">CNM-CM5793</strain>
    </source>
</reference>
<name>A0A8H6PFZ4_9EURO</name>
<dbReference type="Pfam" id="PF21274">
    <property type="entry name" value="Rng_hyd_C"/>
    <property type="match status" value="1"/>
</dbReference>
<accession>A0A8H6PFZ4</accession>
<dbReference type="PANTHER" id="PTHR43004:SF21">
    <property type="entry name" value="FAD-BINDING DOMAIN-CONTAINING PROTEIN-RELATED"/>
    <property type="match status" value="1"/>
</dbReference>
<dbReference type="GO" id="GO:0016709">
    <property type="term" value="F:oxidoreductase activity, acting on paired donors, with incorporation or reduction of molecular oxygen, NAD(P)H as one donor, and incorporation of one atom of oxygen"/>
    <property type="evidence" value="ECO:0007669"/>
    <property type="project" value="UniProtKB-ARBA"/>
</dbReference>
<dbReference type="Proteomes" id="UP000630445">
    <property type="component" value="Unassembled WGS sequence"/>
</dbReference>
<dbReference type="InterPro" id="IPR036188">
    <property type="entry name" value="FAD/NAD-bd_sf"/>
</dbReference>
<keyword evidence="1" id="KW-0285">Flavoprotein</keyword>
<dbReference type="OrthoDB" id="2096480at2759"/>
<dbReference type="PRINTS" id="PR00420">
    <property type="entry name" value="RNGMNOXGNASE"/>
</dbReference>
<dbReference type="InterPro" id="IPR002938">
    <property type="entry name" value="FAD-bd"/>
</dbReference>
<keyword evidence="3" id="KW-0560">Oxidoreductase</keyword>
<evidence type="ECO:0000313" key="5">
    <source>
        <dbReference type="EMBL" id="KAF7133930.1"/>
    </source>
</evidence>
<dbReference type="Gene3D" id="3.50.50.60">
    <property type="entry name" value="FAD/NAD(P)-binding domain"/>
    <property type="match status" value="1"/>
</dbReference>
<evidence type="ECO:0000256" key="1">
    <source>
        <dbReference type="ARBA" id="ARBA00022630"/>
    </source>
</evidence>
<keyword evidence="2" id="KW-0274">FAD</keyword>
<evidence type="ECO:0000256" key="3">
    <source>
        <dbReference type="ARBA" id="ARBA00023002"/>
    </source>
</evidence>
<comment type="caution">
    <text evidence="5">The sequence shown here is derived from an EMBL/GenBank/DDBJ whole genome shotgun (WGS) entry which is preliminary data.</text>
</comment>
<protein>
    <recommendedName>
        <fullName evidence="4">FAD-binding domain-containing protein</fullName>
    </recommendedName>
</protein>
<dbReference type="NCBIfam" id="NF004780">
    <property type="entry name" value="PRK06126.1"/>
    <property type="match status" value="1"/>
</dbReference>
<sequence length="733" mass="81255">MRSLWSQETFSIIWGVATSRDAQVLDAQMKPIRGLYAVGCDQNSIMRVPNARTRGATVPSPHNYTQTPHLYCGSHLPHKQGRGTALLVYLSLYAILKMSRVQPASQSDVPFKISIMGAQAETIKGVAQALPSGTVLIAGGGPVGLLLARILSFYGVKSVLFERNTTTTKWPKMDLTNARSMEIFRKIGLADNLRKQGVPADIDQNVLISTGLSAAEALTQWELPGVDKFRERILKTNDGTQPQEPWQRVSQAIFERWLKAICDEDPMIDLHYGFKVESVEEDSDCVKTTVTNVATGAQAVWSSEYVAGCDGASSKVRTSLSIPLDGGPIPSCALLVHFKSRDLTRLHKQGRFWHIFLLGPSGGFEAAIISQDEKDTWTTHLFLPLDAEPEKIESYDAVYRVLGGLYGPYRIEIDEILVRSTWRPNIAVARAWMGPNGRVFLAGDSAHQNIPTGGYGMNMGIGDAFDLGWKLASVINGQGGPGLLKSYELERRPVALRNVEHSGVHFKVHRGLKDLLSGGDPRRVDGDDEDALALRKRIHEYYQLHDGENKDFGIEMGYRYVSPIVIRRDDDGVEPEFTPREYTPTTWPGGRAPHLYLTNGTSIFDLFGKDWALLVLTNQEVGQTHLVTAARALELSLRLVDLSGEEDAKRLYERNLVLVRPDQHVAWRAMEMVSLTVAKYVLEVVTGRLDSSPEPPINQASERAKPKDAFTSTVGMNAQINSFALEKMAEFQQ</sequence>
<dbReference type="InterPro" id="IPR050641">
    <property type="entry name" value="RIFMO-like"/>
</dbReference>
<feature type="domain" description="FAD-binding" evidence="4">
    <location>
        <begin position="134"/>
        <end position="501"/>
    </location>
</feature>
<dbReference type="Gene3D" id="3.40.30.120">
    <property type="match status" value="1"/>
</dbReference>
<dbReference type="AlphaFoldDB" id="A0A8H6PFZ4"/>